<protein>
    <submittedName>
        <fullName evidence="1">Uncharacterized protein</fullName>
    </submittedName>
</protein>
<keyword evidence="2" id="KW-1185">Reference proteome</keyword>
<dbReference type="Proteomes" id="UP000235653">
    <property type="component" value="Unassembled WGS sequence"/>
</dbReference>
<evidence type="ECO:0000313" key="2">
    <source>
        <dbReference type="Proteomes" id="UP000235653"/>
    </source>
</evidence>
<dbReference type="AlphaFoldDB" id="A0A2P5P8X4"/>
<accession>A0A2P5P8X4</accession>
<name>A0A2P5P8X4_9CHLR</name>
<proteinExistence type="predicted"/>
<organism evidence="1 2">
    <name type="scientific">Dehalogenimonas etheniformans</name>
    <dbReference type="NCBI Taxonomy" id="1536648"/>
    <lineage>
        <taxon>Bacteria</taxon>
        <taxon>Bacillati</taxon>
        <taxon>Chloroflexota</taxon>
        <taxon>Dehalococcoidia</taxon>
        <taxon>Dehalococcoidales</taxon>
        <taxon>Dehalococcoidaceae</taxon>
        <taxon>Dehalogenimonas</taxon>
    </lineage>
</organism>
<evidence type="ECO:0000313" key="1">
    <source>
        <dbReference type="EMBL" id="PPD58747.1"/>
    </source>
</evidence>
<reference evidence="1 2" key="1">
    <citation type="journal article" date="2017" name="ISME J.">
        <title>Grape pomace compost harbors organohalide-respiring Dehalogenimonas species with novel reductive dehalogenase genes.</title>
        <authorList>
            <person name="Yang Y."/>
            <person name="Higgins S.A."/>
            <person name="Yan J."/>
            <person name="Simsir B."/>
            <person name="Chourey K."/>
            <person name="Iyer R."/>
            <person name="Hettich R.L."/>
            <person name="Baldwin B."/>
            <person name="Ogles D.M."/>
            <person name="Loffler F.E."/>
        </authorList>
    </citation>
    <scope>NUCLEOTIDE SEQUENCE [LARGE SCALE GENOMIC DNA]</scope>
    <source>
        <strain evidence="1 2">GP</strain>
    </source>
</reference>
<comment type="caution">
    <text evidence="1">The sequence shown here is derived from an EMBL/GenBank/DDBJ whole genome shotgun (WGS) entry which is preliminary data.</text>
</comment>
<dbReference type="EMBL" id="JQAN02000006">
    <property type="protein sequence ID" value="PPD58747.1"/>
    <property type="molecule type" value="Genomic_DNA"/>
</dbReference>
<sequence length="62" mass="6980">MKNVLYHGRSINPLNMLMVGTHRQLKSNNAPVKAFKIPSQKMILMVKATDPMIIGTLFEKIA</sequence>
<gene>
    <name evidence="1" type="ORF">JP09_002425</name>
</gene>